<comment type="caution">
    <text evidence="9">The sequence shown here is derived from an EMBL/GenBank/DDBJ whole genome shotgun (WGS) entry which is preliminary data.</text>
</comment>
<accession>A0ABS5NMD5</accession>
<dbReference type="Pfam" id="PF03845">
    <property type="entry name" value="Spore_permease"/>
    <property type="match status" value="1"/>
</dbReference>
<evidence type="ECO:0000313" key="10">
    <source>
        <dbReference type="Proteomes" id="UP000681027"/>
    </source>
</evidence>
<evidence type="ECO:0000256" key="4">
    <source>
        <dbReference type="ARBA" id="ARBA00022544"/>
    </source>
</evidence>
<evidence type="ECO:0000256" key="7">
    <source>
        <dbReference type="ARBA" id="ARBA00023136"/>
    </source>
</evidence>
<dbReference type="EMBL" id="JAGYPM010000001">
    <property type="protein sequence ID" value="MBS4188952.1"/>
    <property type="molecule type" value="Genomic_DNA"/>
</dbReference>
<feature type="transmembrane region" description="Helical" evidence="8">
    <location>
        <begin position="40"/>
        <end position="60"/>
    </location>
</feature>
<dbReference type="RefSeq" id="WP_213100445.1">
    <property type="nucleotide sequence ID" value="NZ_JAGYPM010000001.1"/>
</dbReference>
<evidence type="ECO:0000256" key="2">
    <source>
        <dbReference type="ARBA" id="ARBA00007998"/>
    </source>
</evidence>
<comment type="subcellular location">
    <subcellularLocation>
        <location evidence="1">Membrane</location>
        <topology evidence="1">Multi-pass membrane protein</topology>
    </subcellularLocation>
</comment>
<dbReference type="PANTHER" id="PTHR34975">
    <property type="entry name" value="SPORE GERMINATION PROTEIN A2"/>
    <property type="match status" value="1"/>
</dbReference>
<feature type="transmembrane region" description="Helical" evidence="8">
    <location>
        <begin position="334"/>
        <end position="355"/>
    </location>
</feature>
<evidence type="ECO:0000256" key="3">
    <source>
        <dbReference type="ARBA" id="ARBA00022448"/>
    </source>
</evidence>
<gene>
    <name evidence="9" type="ORF">KHA94_01810</name>
</gene>
<keyword evidence="10" id="KW-1185">Reference proteome</keyword>
<evidence type="ECO:0000256" key="1">
    <source>
        <dbReference type="ARBA" id="ARBA00004141"/>
    </source>
</evidence>
<protein>
    <submittedName>
        <fullName evidence="9">Endospore germination permease</fullName>
    </submittedName>
</protein>
<evidence type="ECO:0000256" key="8">
    <source>
        <dbReference type="SAM" id="Phobius"/>
    </source>
</evidence>
<sequence>MKTVKISSLQMAMLMYPTIVATAILSVPNLTATYANQDLWISPIFASIIGFLTVFISVRLHKLYPEKTVIQFSEQIIGRIPGKILGLAFLFFYIQSTGGITRSYAEFIVSSFLFQTPIIVVIVSMVLLCAFAVYGGLEVLGRITQVLFPLFFVPLFLLIILLSPEYEFSNIFPILERGLLPPIKGAVVPGGWFSEFFITIFLLPFLADKKKGSKYGILTVFAVMITLVVVNLIVLFILGNTTSSKTYPLMNISRYISIADFFENLESVTMAIWILGTFVKISVFFYVVVLGTAQWLNIEDYRPLVWPIGILIVEFSFWAVPSSMAFIHYEITAFPFYSVTIQTIIPLFLLGIAFFRNKNRNRNKKKETNSVYK</sequence>
<feature type="transmembrane region" description="Helical" evidence="8">
    <location>
        <begin position="80"/>
        <end position="100"/>
    </location>
</feature>
<feature type="transmembrane region" description="Helical" evidence="8">
    <location>
        <begin position="12"/>
        <end position="34"/>
    </location>
</feature>
<feature type="transmembrane region" description="Helical" evidence="8">
    <location>
        <begin position="215"/>
        <end position="238"/>
    </location>
</feature>
<feature type="transmembrane region" description="Helical" evidence="8">
    <location>
        <begin position="146"/>
        <end position="163"/>
    </location>
</feature>
<evidence type="ECO:0000256" key="6">
    <source>
        <dbReference type="ARBA" id="ARBA00022989"/>
    </source>
</evidence>
<organism evidence="9 10">
    <name type="scientific">Cytobacillus citreus</name>
    <dbReference type="NCBI Taxonomy" id="2833586"/>
    <lineage>
        <taxon>Bacteria</taxon>
        <taxon>Bacillati</taxon>
        <taxon>Bacillota</taxon>
        <taxon>Bacilli</taxon>
        <taxon>Bacillales</taxon>
        <taxon>Bacillaceae</taxon>
        <taxon>Cytobacillus</taxon>
    </lineage>
</organism>
<dbReference type="InterPro" id="IPR004761">
    <property type="entry name" value="Spore_GerAB"/>
</dbReference>
<name>A0ABS5NMD5_9BACI</name>
<feature type="transmembrane region" description="Helical" evidence="8">
    <location>
        <begin position="270"/>
        <end position="292"/>
    </location>
</feature>
<feature type="transmembrane region" description="Helical" evidence="8">
    <location>
        <begin position="304"/>
        <end position="328"/>
    </location>
</feature>
<feature type="transmembrane region" description="Helical" evidence="8">
    <location>
        <begin position="112"/>
        <end position="134"/>
    </location>
</feature>
<evidence type="ECO:0000256" key="5">
    <source>
        <dbReference type="ARBA" id="ARBA00022692"/>
    </source>
</evidence>
<feature type="transmembrane region" description="Helical" evidence="8">
    <location>
        <begin position="183"/>
        <end position="203"/>
    </location>
</feature>
<keyword evidence="4" id="KW-0309">Germination</keyword>
<keyword evidence="6 8" id="KW-1133">Transmembrane helix</keyword>
<dbReference type="Gene3D" id="1.20.1740.10">
    <property type="entry name" value="Amino acid/polyamine transporter I"/>
    <property type="match status" value="1"/>
</dbReference>
<keyword evidence="3" id="KW-0813">Transport</keyword>
<reference evidence="9 10" key="1">
    <citation type="submission" date="2021-05" db="EMBL/GenBank/DDBJ databases">
        <title>Novel Bacillus species.</title>
        <authorList>
            <person name="Liu G."/>
        </authorList>
    </citation>
    <scope>NUCLEOTIDE SEQUENCE [LARGE SCALE GENOMIC DNA]</scope>
    <source>
        <strain evidence="9 10">FJAT-49705</strain>
    </source>
</reference>
<keyword evidence="7 8" id="KW-0472">Membrane</keyword>
<keyword evidence="5 8" id="KW-0812">Transmembrane</keyword>
<proteinExistence type="inferred from homology"/>
<dbReference type="NCBIfam" id="TIGR00912">
    <property type="entry name" value="2A0309"/>
    <property type="match status" value="1"/>
</dbReference>
<comment type="similarity">
    <text evidence="2">Belongs to the amino acid-polyamine-organocation (APC) superfamily. Spore germination protein (SGP) (TC 2.A.3.9) family.</text>
</comment>
<dbReference type="Proteomes" id="UP000681027">
    <property type="component" value="Unassembled WGS sequence"/>
</dbReference>
<dbReference type="PANTHER" id="PTHR34975:SF2">
    <property type="entry name" value="SPORE GERMINATION PROTEIN A2"/>
    <property type="match status" value="1"/>
</dbReference>
<evidence type="ECO:0000313" key="9">
    <source>
        <dbReference type="EMBL" id="MBS4188952.1"/>
    </source>
</evidence>